<reference evidence="2" key="2">
    <citation type="submission" date="2022-01" db="EMBL/GenBank/DDBJ databases">
        <authorList>
            <person name="Yamashiro T."/>
            <person name="Shiraishi A."/>
            <person name="Satake H."/>
            <person name="Nakayama K."/>
        </authorList>
    </citation>
    <scope>NUCLEOTIDE SEQUENCE</scope>
</reference>
<proteinExistence type="predicted"/>
<feature type="transmembrane region" description="Helical" evidence="1">
    <location>
        <begin position="93"/>
        <end position="111"/>
    </location>
</feature>
<keyword evidence="3" id="KW-1185">Reference proteome</keyword>
<organism evidence="2 3">
    <name type="scientific">Tanacetum coccineum</name>
    <dbReference type="NCBI Taxonomy" id="301880"/>
    <lineage>
        <taxon>Eukaryota</taxon>
        <taxon>Viridiplantae</taxon>
        <taxon>Streptophyta</taxon>
        <taxon>Embryophyta</taxon>
        <taxon>Tracheophyta</taxon>
        <taxon>Spermatophyta</taxon>
        <taxon>Magnoliopsida</taxon>
        <taxon>eudicotyledons</taxon>
        <taxon>Gunneridae</taxon>
        <taxon>Pentapetalae</taxon>
        <taxon>asterids</taxon>
        <taxon>campanulids</taxon>
        <taxon>Asterales</taxon>
        <taxon>Asteraceae</taxon>
        <taxon>Asteroideae</taxon>
        <taxon>Anthemideae</taxon>
        <taxon>Anthemidinae</taxon>
        <taxon>Tanacetum</taxon>
    </lineage>
</organism>
<comment type="caution">
    <text evidence="2">The sequence shown here is derived from an EMBL/GenBank/DDBJ whole genome shotgun (WGS) entry which is preliminary data.</text>
</comment>
<dbReference type="EMBL" id="BQNB010017426">
    <property type="protein sequence ID" value="GJT63043.1"/>
    <property type="molecule type" value="Genomic_DNA"/>
</dbReference>
<evidence type="ECO:0000313" key="2">
    <source>
        <dbReference type="EMBL" id="GJT63043.1"/>
    </source>
</evidence>
<protein>
    <recommendedName>
        <fullName evidence="4">Reverse transcriptase domain-containing protein</fullName>
    </recommendedName>
</protein>
<evidence type="ECO:0000256" key="1">
    <source>
        <dbReference type="SAM" id="Phobius"/>
    </source>
</evidence>
<reference evidence="2" key="1">
    <citation type="journal article" date="2022" name="Int. J. Mol. Sci.">
        <title>Draft Genome of Tanacetum Coccineum: Genomic Comparison of Closely Related Tanacetum-Family Plants.</title>
        <authorList>
            <person name="Yamashiro T."/>
            <person name="Shiraishi A."/>
            <person name="Nakayama K."/>
            <person name="Satake H."/>
        </authorList>
    </citation>
    <scope>NUCLEOTIDE SEQUENCE</scope>
</reference>
<dbReference type="Proteomes" id="UP001151760">
    <property type="component" value="Unassembled WGS sequence"/>
</dbReference>
<keyword evidence="1" id="KW-1133">Transmembrane helix</keyword>
<gene>
    <name evidence="2" type="ORF">Tco_1006576</name>
</gene>
<name>A0ABQ5FIB0_9ASTR</name>
<evidence type="ECO:0008006" key="4">
    <source>
        <dbReference type="Google" id="ProtNLM"/>
    </source>
</evidence>
<keyword evidence="1" id="KW-0812">Transmembrane</keyword>
<accession>A0ABQ5FIB0</accession>
<evidence type="ECO:0000313" key="3">
    <source>
        <dbReference type="Proteomes" id="UP001151760"/>
    </source>
</evidence>
<sequence length="204" mass="24062">MKHSYSNNDTCFSIEVIDEILEEDFDALLYEGSKILYCIEGTILEEKFFAEFDEFIEMTAEENSESESDTEEPPFEKSLLTPITRSKHLLKNLLRILNLNLFLITWIMYSWKNPLFFLLSYHLRFLKKTKTKFDIEIKDRKGTENVTADHLSRIENDETSDASEVDDNFPRETLMEMNTEDEPWFADFANYLVSNIIPKGMTYQ</sequence>
<keyword evidence="1" id="KW-0472">Membrane</keyword>